<sequence length="176" mass="20427">MKGKYTIDDDRIDPRRKDHVSPPEVSLTCSKDVALLVWERAIFLSQTADVQEDILDSDIDSLRKKNILYSSARQNAGIYLLPLSQWTGMRTSFDSILPVYDPHAIHYSRPLDGEGEKRLSNKNPLEIFRITLVNRRSPMTTVVIEYRPSHDVPQSWRWHRRIVPTVTLRPRGSELF</sequence>
<organism evidence="2 3">
    <name type="scientific">Dendrothele bispora (strain CBS 962.96)</name>
    <dbReference type="NCBI Taxonomy" id="1314807"/>
    <lineage>
        <taxon>Eukaryota</taxon>
        <taxon>Fungi</taxon>
        <taxon>Dikarya</taxon>
        <taxon>Basidiomycota</taxon>
        <taxon>Agaricomycotina</taxon>
        <taxon>Agaricomycetes</taxon>
        <taxon>Agaricomycetidae</taxon>
        <taxon>Agaricales</taxon>
        <taxon>Agaricales incertae sedis</taxon>
        <taxon>Dendrothele</taxon>
    </lineage>
</organism>
<dbReference type="AlphaFoldDB" id="A0A4S8LUL1"/>
<evidence type="ECO:0000313" key="2">
    <source>
        <dbReference type="EMBL" id="THU93222.1"/>
    </source>
</evidence>
<feature type="compositionally biased region" description="Basic and acidic residues" evidence="1">
    <location>
        <begin position="1"/>
        <end position="21"/>
    </location>
</feature>
<dbReference type="Proteomes" id="UP000297245">
    <property type="component" value="Unassembled WGS sequence"/>
</dbReference>
<keyword evidence="3" id="KW-1185">Reference proteome</keyword>
<reference evidence="2 3" key="1">
    <citation type="journal article" date="2019" name="Nat. Ecol. Evol.">
        <title>Megaphylogeny resolves global patterns of mushroom evolution.</title>
        <authorList>
            <person name="Varga T."/>
            <person name="Krizsan K."/>
            <person name="Foldi C."/>
            <person name="Dima B."/>
            <person name="Sanchez-Garcia M."/>
            <person name="Sanchez-Ramirez S."/>
            <person name="Szollosi G.J."/>
            <person name="Szarkandi J.G."/>
            <person name="Papp V."/>
            <person name="Albert L."/>
            <person name="Andreopoulos W."/>
            <person name="Angelini C."/>
            <person name="Antonin V."/>
            <person name="Barry K.W."/>
            <person name="Bougher N.L."/>
            <person name="Buchanan P."/>
            <person name="Buyck B."/>
            <person name="Bense V."/>
            <person name="Catcheside P."/>
            <person name="Chovatia M."/>
            <person name="Cooper J."/>
            <person name="Damon W."/>
            <person name="Desjardin D."/>
            <person name="Finy P."/>
            <person name="Geml J."/>
            <person name="Haridas S."/>
            <person name="Hughes K."/>
            <person name="Justo A."/>
            <person name="Karasinski D."/>
            <person name="Kautmanova I."/>
            <person name="Kiss B."/>
            <person name="Kocsube S."/>
            <person name="Kotiranta H."/>
            <person name="LaButti K.M."/>
            <person name="Lechner B.E."/>
            <person name="Liimatainen K."/>
            <person name="Lipzen A."/>
            <person name="Lukacs Z."/>
            <person name="Mihaltcheva S."/>
            <person name="Morgado L.N."/>
            <person name="Niskanen T."/>
            <person name="Noordeloos M.E."/>
            <person name="Ohm R.A."/>
            <person name="Ortiz-Santana B."/>
            <person name="Ovrebo C."/>
            <person name="Racz N."/>
            <person name="Riley R."/>
            <person name="Savchenko A."/>
            <person name="Shiryaev A."/>
            <person name="Soop K."/>
            <person name="Spirin V."/>
            <person name="Szebenyi C."/>
            <person name="Tomsovsky M."/>
            <person name="Tulloss R.E."/>
            <person name="Uehling J."/>
            <person name="Grigoriev I.V."/>
            <person name="Vagvolgyi C."/>
            <person name="Papp T."/>
            <person name="Martin F.M."/>
            <person name="Miettinen O."/>
            <person name="Hibbett D.S."/>
            <person name="Nagy L.G."/>
        </authorList>
    </citation>
    <scope>NUCLEOTIDE SEQUENCE [LARGE SCALE GENOMIC DNA]</scope>
    <source>
        <strain evidence="2 3">CBS 962.96</strain>
    </source>
</reference>
<accession>A0A4S8LUL1</accession>
<gene>
    <name evidence="2" type="ORF">K435DRAFT_799864</name>
</gene>
<feature type="region of interest" description="Disordered" evidence="1">
    <location>
        <begin position="1"/>
        <end position="23"/>
    </location>
</feature>
<protein>
    <submittedName>
        <fullName evidence="2">Uncharacterized protein</fullName>
    </submittedName>
</protein>
<name>A0A4S8LUL1_DENBC</name>
<dbReference type="EMBL" id="ML179254">
    <property type="protein sequence ID" value="THU93222.1"/>
    <property type="molecule type" value="Genomic_DNA"/>
</dbReference>
<evidence type="ECO:0000256" key="1">
    <source>
        <dbReference type="SAM" id="MobiDB-lite"/>
    </source>
</evidence>
<evidence type="ECO:0000313" key="3">
    <source>
        <dbReference type="Proteomes" id="UP000297245"/>
    </source>
</evidence>
<proteinExistence type="predicted"/>